<feature type="chain" id="PRO_5029784624" evidence="5">
    <location>
        <begin position="20"/>
        <end position="452"/>
    </location>
</feature>
<accession>A0A7K1U4W4</accession>
<dbReference type="InterPro" id="IPR001382">
    <property type="entry name" value="Glyco_hydro_47"/>
</dbReference>
<name>A0A7K1U4W4_9BACT</name>
<feature type="signal peptide" evidence="5">
    <location>
        <begin position="1"/>
        <end position="19"/>
    </location>
</feature>
<organism evidence="6 7">
    <name type="scientific">Chitinophaga tropicalis</name>
    <dbReference type="NCBI Taxonomy" id="2683588"/>
    <lineage>
        <taxon>Bacteria</taxon>
        <taxon>Pseudomonadati</taxon>
        <taxon>Bacteroidota</taxon>
        <taxon>Chitinophagia</taxon>
        <taxon>Chitinophagales</taxon>
        <taxon>Chitinophagaceae</taxon>
        <taxon>Chitinophaga</taxon>
    </lineage>
</organism>
<dbReference type="InterPro" id="IPR036026">
    <property type="entry name" value="Seven-hairpin_glycosidases"/>
</dbReference>
<keyword evidence="3" id="KW-0256">Endoplasmic reticulum</keyword>
<dbReference type="InterPro" id="IPR044674">
    <property type="entry name" value="EDEM1/2/3"/>
</dbReference>
<dbReference type="InterPro" id="IPR012341">
    <property type="entry name" value="6hp_glycosidase-like_sf"/>
</dbReference>
<dbReference type="PRINTS" id="PR00747">
    <property type="entry name" value="GLYHDRLASE47"/>
</dbReference>
<comment type="similarity">
    <text evidence="2">Belongs to the glycosyl hydrolase 47 family.</text>
</comment>
<gene>
    <name evidence="6" type="ORF">GO493_12250</name>
</gene>
<evidence type="ECO:0000313" key="6">
    <source>
        <dbReference type="EMBL" id="MVT09035.1"/>
    </source>
</evidence>
<dbReference type="Pfam" id="PF01532">
    <property type="entry name" value="Glyco_hydro_47"/>
    <property type="match status" value="1"/>
</dbReference>
<comment type="subcellular location">
    <subcellularLocation>
        <location evidence="1">Endoplasmic reticulum</location>
    </subcellularLocation>
</comment>
<evidence type="ECO:0000313" key="7">
    <source>
        <dbReference type="Proteomes" id="UP000461730"/>
    </source>
</evidence>
<keyword evidence="4" id="KW-0325">Glycoprotein</keyword>
<dbReference type="GO" id="GO:0004571">
    <property type="term" value="F:mannosyl-oligosaccharide 1,2-alpha-mannosidase activity"/>
    <property type="evidence" value="ECO:0007669"/>
    <property type="project" value="InterPro"/>
</dbReference>
<dbReference type="PANTHER" id="PTHR45679:SF6">
    <property type="entry name" value="ER DEGRADATION-ENHANCING ALPHA-MANNOSIDASE-LIKE PROTEIN 2"/>
    <property type="match status" value="1"/>
</dbReference>
<dbReference type="RefSeq" id="WP_157306452.1">
    <property type="nucleotide sequence ID" value="NZ_WRXN01000004.1"/>
</dbReference>
<evidence type="ECO:0000256" key="5">
    <source>
        <dbReference type="SAM" id="SignalP"/>
    </source>
</evidence>
<dbReference type="EMBL" id="WRXN01000004">
    <property type="protein sequence ID" value="MVT09035.1"/>
    <property type="molecule type" value="Genomic_DNA"/>
</dbReference>
<keyword evidence="6" id="KW-0378">Hydrolase</keyword>
<proteinExistence type="inferred from homology"/>
<dbReference type="GO" id="GO:0005509">
    <property type="term" value="F:calcium ion binding"/>
    <property type="evidence" value="ECO:0007669"/>
    <property type="project" value="InterPro"/>
</dbReference>
<dbReference type="GO" id="GO:0005975">
    <property type="term" value="P:carbohydrate metabolic process"/>
    <property type="evidence" value="ECO:0007669"/>
    <property type="project" value="InterPro"/>
</dbReference>
<dbReference type="GO" id="GO:1904380">
    <property type="term" value="P:endoplasmic reticulum mannose trimming"/>
    <property type="evidence" value="ECO:0007669"/>
    <property type="project" value="InterPro"/>
</dbReference>
<reference evidence="6 7" key="1">
    <citation type="submission" date="2019-12" db="EMBL/GenBank/DDBJ databases">
        <title>Chitinophaga sp. strain ysch24 (GDMCC 1.1355), whole genome shotgun sequence.</title>
        <authorList>
            <person name="Zhang X."/>
        </authorList>
    </citation>
    <scope>NUCLEOTIDE SEQUENCE [LARGE SCALE GENOMIC DNA]</scope>
    <source>
        <strain evidence="7">ysch24</strain>
    </source>
</reference>
<evidence type="ECO:0000256" key="3">
    <source>
        <dbReference type="ARBA" id="ARBA00022824"/>
    </source>
</evidence>
<protein>
    <submittedName>
        <fullName evidence="6">Glycoside hydrolase family 47</fullName>
    </submittedName>
</protein>
<sequence>MKRAILVTLTMVYSYAIQAQTAALSQSVKQEFIRSWDSYRKYAWGHNMLLPLSRSFSDGYEQPLPIGPVNAYSTIKIMGLQKQAREIERYVMDSCDFNRDVYVKTYEMNTRILGSLLSMYSCTHQPTVLAKARDLGDRLLKAFKTPTGIPYCRVNLKTGKTSGENVSTAEAAAYTLEMGILSYYTKDPVYYQAAKKALMAIYGRRSKLDLVGETINCETGDWQSTTSVTGVYYESVFKTSLLFKDPEVKQIWEKSISATHKYDMTENDTALWYGRAEMYSGEILNPVVTQEDASLPALLCLDDDAETAARLLRTWNGVWNRYGLAPAVYDYRKQQASYAQYELTPEIIASAWYLYDYTKEPVYAEMGKQYYNAILQYCKTPLAFAAISDVRSKKQRDELPVYFFAETMKYLYLLFTPEAGFNTEDYIFSSGAHPFKLTEFKITEINRRLGIG</sequence>
<evidence type="ECO:0000256" key="2">
    <source>
        <dbReference type="ARBA" id="ARBA00007658"/>
    </source>
</evidence>
<evidence type="ECO:0000256" key="1">
    <source>
        <dbReference type="ARBA" id="ARBA00004240"/>
    </source>
</evidence>
<dbReference type="Gene3D" id="1.50.10.10">
    <property type="match status" value="1"/>
</dbReference>
<dbReference type="Proteomes" id="UP000461730">
    <property type="component" value="Unassembled WGS sequence"/>
</dbReference>
<dbReference type="PANTHER" id="PTHR45679">
    <property type="entry name" value="ER DEGRADATION-ENHANCING ALPHA-MANNOSIDASE-LIKE PROTEIN 2"/>
    <property type="match status" value="1"/>
</dbReference>
<dbReference type="AlphaFoldDB" id="A0A7K1U4W4"/>
<dbReference type="GO" id="GO:0016020">
    <property type="term" value="C:membrane"/>
    <property type="evidence" value="ECO:0007669"/>
    <property type="project" value="InterPro"/>
</dbReference>
<keyword evidence="7" id="KW-1185">Reference proteome</keyword>
<comment type="caution">
    <text evidence="6">The sequence shown here is derived from an EMBL/GenBank/DDBJ whole genome shotgun (WGS) entry which is preliminary data.</text>
</comment>
<evidence type="ECO:0000256" key="4">
    <source>
        <dbReference type="ARBA" id="ARBA00023180"/>
    </source>
</evidence>
<dbReference type="SUPFAM" id="SSF48225">
    <property type="entry name" value="Seven-hairpin glycosidases"/>
    <property type="match status" value="1"/>
</dbReference>
<keyword evidence="5" id="KW-0732">Signal</keyword>